<evidence type="ECO:0000313" key="3">
    <source>
        <dbReference type="EMBL" id="EWT03394.1"/>
    </source>
</evidence>
<feature type="domain" description="N-acetyltransferase" evidence="1">
    <location>
        <begin position="1"/>
        <end position="101"/>
    </location>
</feature>
<evidence type="ECO:0000313" key="4">
    <source>
        <dbReference type="Proteomes" id="UP000019489"/>
    </source>
</evidence>
<dbReference type="InterPro" id="IPR016181">
    <property type="entry name" value="Acyl_CoA_acyltransferase"/>
</dbReference>
<accession>W9GHM9</accession>
<dbReference type="GO" id="GO:0016747">
    <property type="term" value="F:acyltransferase activity, transferring groups other than amino-acyl groups"/>
    <property type="evidence" value="ECO:0007669"/>
    <property type="project" value="InterPro"/>
</dbReference>
<dbReference type="PANTHER" id="PTHR31435:SF10">
    <property type="entry name" value="BSR4717 PROTEIN"/>
    <property type="match status" value="1"/>
</dbReference>
<keyword evidence="3" id="KW-0808">Transferase</keyword>
<dbReference type="eggNOG" id="COG2388">
    <property type="taxonomic scope" value="Bacteria"/>
</dbReference>
<dbReference type="STRING" id="1386089.N865_16805"/>
<dbReference type="PROSITE" id="PS51186">
    <property type="entry name" value="GNAT"/>
    <property type="match status" value="1"/>
</dbReference>
<protein>
    <submittedName>
        <fullName evidence="3">GCN5 family acetyltransferase</fullName>
    </submittedName>
</protein>
<organism evidence="3 4">
    <name type="scientific">Intrasporangium oryzae NRRL B-24470</name>
    <dbReference type="NCBI Taxonomy" id="1386089"/>
    <lineage>
        <taxon>Bacteria</taxon>
        <taxon>Bacillati</taxon>
        <taxon>Actinomycetota</taxon>
        <taxon>Actinomycetes</taxon>
        <taxon>Micrococcales</taxon>
        <taxon>Intrasporangiaceae</taxon>
        <taxon>Intrasporangium</taxon>
    </lineage>
</organism>
<dbReference type="AlphaFoldDB" id="W9GHM9"/>
<dbReference type="PANTHER" id="PTHR31435">
    <property type="entry name" value="PROTEIN NATD1"/>
    <property type="match status" value="1"/>
</dbReference>
<dbReference type="Gene3D" id="3.40.630.30">
    <property type="match status" value="1"/>
</dbReference>
<name>W9GHM9_9MICO</name>
<evidence type="ECO:0000259" key="2">
    <source>
        <dbReference type="PROSITE" id="PS51729"/>
    </source>
</evidence>
<dbReference type="Pfam" id="PF14542">
    <property type="entry name" value="Acetyltransf_CG"/>
    <property type="match status" value="1"/>
</dbReference>
<dbReference type="InterPro" id="IPR031165">
    <property type="entry name" value="GNAT_YJDJ"/>
</dbReference>
<proteinExistence type="predicted"/>
<dbReference type="EMBL" id="AWSA01000002">
    <property type="protein sequence ID" value="EWT03394.1"/>
    <property type="molecule type" value="Genomic_DNA"/>
</dbReference>
<dbReference type="SUPFAM" id="SSF55729">
    <property type="entry name" value="Acyl-CoA N-acyltransferases (Nat)"/>
    <property type="match status" value="1"/>
</dbReference>
<dbReference type="OrthoDB" id="5405911at2"/>
<keyword evidence="4" id="KW-1185">Reference proteome</keyword>
<dbReference type="InterPro" id="IPR045057">
    <property type="entry name" value="Gcn5-rel_NAT"/>
</dbReference>
<evidence type="ECO:0000259" key="1">
    <source>
        <dbReference type="PROSITE" id="PS51186"/>
    </source>
</evidence>
<dbReference type="Proteomes" id="UP000019489">
    <property type="component" value="Unassembled WGS sequence"/>
</dbReference>
<gene>
    <name evidence="3" type="ORF">N865_16805</name>
</gene>
<dbReference type="InterPro" id="IPR000182">
    <property type="entry name" value="GNAT_dom"/>
</dbReference>
<feature type="domain" description="N-acetyltransferase" evidence="2">
    <location>
        <begin position="6"/>
        <end position="92"/>
    </location>
</feature>
<comment type="caution">
    <text evidence="3">The sequence shown here is derived from an EMBL/GenBank/DDBJ whole genome shotgun (WGS) entry which is preliminary data.</text>
</comment>
<dbReference type="PROSITE" id="PS51729">
    <property type="entry name" value="GNAT_YJDJ"/>
    <property type="match status" value="1"/>
</dbReference>
<reference evidence="3 4" key="1">
    <citation type="submission" date="2013-08" db="EMBL/GenBank/DDBJ databases">
        <title>Intrasporangium oryzae NRRL B-24470.</title>
        <authorList>
            <person name="Liu H."/>
            <person name="Wang G."/>
        </authorList>
    </citation>
    <scope>NUCLEOTIDE SEQUENCE [LARGE SCALE GENOMIC DNA]</scope>
    <source>
        <strain evidence="3 4">NRRL B-24470</strain>
    </source>
</reference>
<sequence length="101" mass="11143">MDLQVIDAPERGRYEIVRDGEVLGFAAYQKTDTLIVFTHTEVDASLEGQGVGGRLVRGALDHVRGLGLAVLPVCPFVHAWIARHPDYHDLDYRNAASKVTD</sequence>